<evidence type="ECO:0000313" key="1">
    <source>
        <dbReference type="EMBL" id="AMM40030.1"/>
    </source>
</evidence>
<evidence type="ECO:0000313" key="2">
    <source>
        <dbReference type="Proteomes" id="UP000070560"/>
    </source>
</evidence>
<protein>
    <recommendedName>
        <fullName evidence="3">DUF1573 domain-containing protein</fullName>
    </recommendedName>
</protein>
<dbReference type="KEGG" id="daw:HS1_000224"/>
<dbReference type="Proteomes" id="UP000070560">
    <property type="component" value="Chromosome"/>
</dbReference>
<reference evidence="1 2" key="1">
    <citation type="submission" date="2015-10" db="EMBL/GenBank/DDBJ databases">
        <title>Candidatus Desulfofervidus auxilii, a hydrogenotrophic sulfate-reducing bacterium involved in the thermophilic anaerobic oxidation of methane.</title>
        <authorList>
            <person name="Krukenberg V."/>
            <person name="Richter M."/>
            <person name="Wegener G."/>
        </authorList>
    </citation>
    <scope>NUCLEOTIDE SEQUENCE [LARGE SCALE GENOMIC DNA]</scope>
    <source>
        <strain evidence="1 2">HS1</strain>
    </source>
</reference>
<sequence>MASYDHQIPPGGLGKITLKVKIHQGHFTKAARVKTNDPKLPHFVLRLSGEIIPFIKVSSPRIRLRGFCSDTLSKTVKLEALDGSMFNISKVESTLPEFKWSVNPQKDSKNYQFKFQIKSDVPKNVRGKITIFTDHPHKKSLVIYVYAYFRPRVKLKPKRVYWKDFKQEALQRTVYLVIKKPDKNIQIKKLIYPEKLFKVSWEKINAKQAHKIKVVPIINQFPSGSFNYRLKIITDPPLPYPLEVTLSGIAKP</sequence>
<keyword evidence="2" id="KW-1185">Reference proteome</keyword>
<organism evidence="1 2">
    <name type="scientific">Desulfofervidus auxilii</name>
    <dbReference type="NCBI Taxonomy" id="1621989"/>
    <lineage>
        <taxon>Bacteria</taxon>
        <taxon>Pseudomonadati</taxon>
        <taxon>Thermodesulfobacteriota</taxon>
        <taxon>Candidatus Desulfofervidia</taxon>
        <taxon>Candidatus Desulfofervidales</taxon>
        <taxon>Candidatus Desulfofervidaceae</taxon>
        <taxon>Candidatus Desulfofervidus</taxon>
    </lineage>
</organism>
<evidence type="ECO:0008006" key="3">
    <source>
        <dbReference type="Google" id="ProtNLM"/>
    </source>
</evidence>
<dbReference type="AlphaFoldDB" id="A0A7U4THA9"/>
<name>A0A7U4THA9_DESA2</name>
<gene>
    <name evidence="1" type="ORF">HS1_000224</name>
</gene>
<dbReference type="EMBL" id="CP013015">
    <property type="protein sequence ID" value="AMM40030.1"/>
    <property type="molecule type" value="Genomic_DNA"/>
</dbReference>
<accession>A0A7U4THA9</accession>
<proteinExistence type="predicted"/>